<keyword evidence="1" id="KW-0472">Membrane</keyword>
<feature type="transmembrane region" description="Helical" evidence="1">
    <location>
        <begin position="182"/>
        <end position="206"/>
    </location>
</feature>
<protein>
    <submittedName>
        <fullName evidence="3">DUF1206 domain-containing protein</fullName>
    </submittedName>
</protein>
<evidence type="ECO:0000256" key="1">
    <source>
        <dbReference type="SAM" id="Phobius"/>
    </source>
</evidence>
<feature type="transmembrane region" description="Helical" evidence="1">
    <location>
        <begin position="95"/>
        <end position="116"/>
    </location>
</feature>
<feature type="domain" description="DUF1206" evidence="2">
    <location>
        <begin position="96"/>
        <end position="166"/>
    </location>
</feature>
<dbReference type="Pfam" id="PF06724">
    <property type="entry name" value="DUF1206"/>
    <property type="match status" value="3"/>
</dbReference>
<dbReference type="AlphaFoldDB" id="A0A552UEP3"/>
<comment type="caution">
    <text evidence="3">The sequence shown here is derived from an EMBL/GenBank/DDBJ whole genome shotgun (WGS) entry which is preliminary data.</text>
</comment>
<accession>A0A552UEP3</accession>
<dbReference type="InterPro" id="IPR009597">
    <property type="entry name" value="DUF1206"/>
</dbReference>
<organism evidence="3 4">
    <name type="scientific">Glacieibacterium frigidum</name>
    <dbReference type="NCBI Taxonomy" id="2593303"/>
    <lineage>
        <taxon>Bacteria</taxon>
        <taxon>Pseudomonadati</taxon>
        <taxon>Pseudomonadota</taxon>
        <taxon>Alphaproteobacteria</taxon>
        <taxon>Sphingomonadales</taxon>
        <taxon>Sphingosinicellaceae</taxon>
        <taxon>Glacieibacterium</taxon>
    </lineage>
</organism>
<proteinExistence type="predicted"/>
<keyword evidence="1" id="KW-0812">Transmembrane</keyword>
<reference evidence="3 4" key="1">
    <citation type="submission" date="2019-07" db="EMBL/GenBank/DDBJ databases">
        <title>Novel species isolated from glacier.</title>
        <authorList>
            <person name="Liu Q."/>
            <person name="Xin Y.-H."/>
        </authorList>
    </citation>
    <scope>NUCLEOTIDE SEQUENCE [LARGE SCALE GENOMIC DNA]</scope>
    <source>
        <strain evidence="3 4">LB1R16</strain>
    </source>
</reference>
<feature type="domain" description="DUF1206" evidence="2">
    <location>
        <begin position="189"/>
        <end position="258"/>
    </location>
</feature>
<evidence type="ECO:0000313" key="4">
    <source>
        <dbReference type="Proteomes" id="UP000317894"/>
    </source>
</evidence>
<evidence type="ECO:0000313" key="3">
    <source>
        <dbReference type="EMBL" id="TRW16664.1"/>
    </source>
</evidence>
<keyword evidence="4" id="KW-1185">Reference proteome</keyword>
<gene>
    <name evidence="3" type="ORF">FMM06_00130</name>
</gene>
<dbReference type="OrthoDB" id="5702018at2"/>
<dbReference type="Proteomes" id="UP000317894">
    <property type="component" value="Unassembled WGS sequence"/>
</dbReference>
<feature type="transmembrane region" description="Helical" evidence="1">
    <location>
        <begin position="232"/>
        <end position="253"/>
    </location>
</feature>
<keyword evidence="1" id="KW-1133">Transmembrane helix</keyword>
<name>A0A552UEP3_9SPHN</name>
<sequence length="266" mass="27164">MTNDSRLTTLARLGFAARGLTYVLIGWFAIAAARSGGAPGDNRAALGSLADSAAGQWLLAVIALGLLGYALWRFSEAWFDPERHGSDAKGLAKRGGFAVSGLVHVGLALFAARLALDWGGGGGSGDAEADEGAAGLMALPGGVWLVGAVGLVLLASAAGNFAEAYKAGFAKYFRGDLPAREAVVGAGRLGYAARGVVFVLVGWFALQAALNHDPEAAGGTGQALRTLQDQPYGPLLLGIVAAGLLLFGVFGIVQARYRQVQVVSPL</sequence>
<feature type="transmembrane region" description="Helical" evidence="1">
    <location>
        <begin position="12"/>
        <end position="33"/>
    </location>
</feature>
<feature type="transmembrane region" description="Helical" evidence="1">
    <location>
        <begin position="53"/>
        <end position="74"/>
    </location>
</feature>
<evidence type="ECO:0000259" key="2">
    <source>
        <dbReference type="Pfam" id="PF06724"/>
    </source>
</evidence>
<feature type="domain" description="DUF1206" evidence="2">
    <location>
        <begin position="13"/>
        <end position="80"/>
    </location>
</feature>
<feature type="transmembrane region" description="Helical" evidence="1">
    <location>
        <begin position="136"/>
        <end position="161"/>
    </location>
</feature>
<dbReference type="EMBL" id="VJWA01000001">
    <property type="protein sequence ID" value="TRW16664.1"/>
    <property type="molecule type" value="Genomic_DNA"/>
</dbReference>